<protein>
    <submittedName>
        <fullName evidence="3">Zinc finger protein</fullName>
    </submittedName>
</protein>
<keyword evidence="2" id="KW-1133">Transmembrane helix</keyword>
<gene>
    <name evidence="3" type="primary">ZDHHC4_2</name>
    <name evidence="3" type="ORF">FOZ62_023383</name>
</gene>
<name>A0A7J6QLM9_PEROL</name>
<feature type="compositionally biased region" description="Polar residues" evidence="1">
    <location>
        <begin position="127"/>
        <end position="146"/>
    </location>
</feature>
<keyword evidence="2" id="KW-0812">Transmembrane</keyword>
<keyword evidence="2" id="KW-0472">Membrane</keyword>
<sequence length="161" mass="18666">MAVVKERDLWNARFINPNTGEQFTASYRIIFQWLLTHEYIMIAMITLCTIMSIVLVGFTSWHLYLAASNVTTNESAKWRTIHDYLKKENREAELDGLKNIYDKGSVLANWRDVLWDRVDTRTLAVEPSNTGEDNSQVPQRKSVNESGRNKKSAGRQKVNEW</sequence>
<feature type="region of interest" description="Disordered" evidence="1">
    <location>
        <begin position="126"/>
        <end position="161"/>
    </location>
</feature>
<reference evidence="3 4" key="1">
    <citation type="submission" date="2020-04" db="EMBL/GenBank/DDBJ databases">
        <title>Perkinsus olseni comparative genomics.</title>
        <authorList>
            <person name="Bogema D.R."/>
        </authorList>
    </citation>
    <scope>NUCLEOTIDE SEQUENCE [LARGE SCALE GENOMIC DNA]</scope>
    <source>
        <strain evidence="3">ATCC PRA-205</strain>
    </source>
</reference>
<comment type="caution">
    <text evidence="3">The sequence shown here is derived from an EMBL/GenBank/DDBJ whole genome shotgun (WGS) entry which is preliminary data.</text>
</comment>
<evidence type="ECO:0000313" key="4">
    <source>
        <dbReference type="Proteomes" id="UP000574390"/>
    </source>
</evidence>
<evidence type="ECO:0000256" key="1">
    <source>
        <dbReference type="SAM" id="MobiDB-lite"/>
    </source>
</evidence>
<evidence type="ECO:0000313" key="3">
    <source>
        <dbReference type="EMBL" id="KAF4708496.1"/>
    </source>
</evidence>
<accession>A0A7J6QLM9</accession>
<dbReference type="Proteomes" id="UP000574390">
    <property type="component" value="Unassembled WGS sequence"/>
</dbReference>
<organism evidence="3 4">
    <name type="scientific">Perkinsus olseni</name>
    <name type="common">Perkinsus atlanticus</name>
    <dbReference type="NCBI Taxonomy" id="32597"/>
    <lineage>
        <taxon>Eukaryota</taxon>
        <taxon>Sar</taxon>
        <taxon>Alveolata</taxon>
        <taxon>Perkinsozoa</taxon>
        <taxon>Perkinsea</taxon>
        <taxon>Perkinsida</taxon>
        <taxon>Perkinsidae</taxon>
        <taxon>Perkinsus</taxon>
    </lineage>
</organism>
<dbReference type="EMBL" id="JABANM010029137">
    <property type="protein sequence ID" value="KAF4708496.1"/>
    <property type="molecule type" value="Genomic_DNA"/>
</dbReference>
<dbReference type="AlphaFoldDB" id="A0A7J6QLM9"/>
<feature type="transmembrane region" description="Helical" evidence="2">
    <location>
        <begin position="39"/>
        <end position="64"/>
    </location>
</feature>
<evidence type="ECO:0000256" key="2">
    <source>
        <dbReference type="SAM" id="Phobius"/>
    </source>
</evidence>
<proteinExistence type="predicted"/>